<accession>A0A0G2HB45</accession>
<evidence type="ECO:0000313" key="2">
    <source>
        <dbReference type="EMBL" id="KKY32413.1"/>
    </source>
</evidence>
<dbReference type="PANTHER" id="PTHR11799:SF30">
    <property type="entry name" value="SERUM PARAOXONASE_ARYLESTERASE 2"/>
    <property type="match status" value="1"/>
</dbReference>
<feature type="transmembrane region" description="Helical" evidence="1">
    <location>
        <begin position="710"/>
        <end position="731"/>
    </location>
</feature>
<dbReference type="InterPro" id="IPR051288">
    <property type="entry name" value="Serum_paraoxonase/arylesterase"/>
</dbReference>
<feature type="transmembrane region" description="Helical" evidence="1">
    <location>
        <begin position="400"/>
        <end position="419"/>
    </location>
</feature>
<feature type="transmembrane region" description="Helical" evidence="1">
    <location>
        <begin position="654"/>
        <end position="674"/>
    </location>
</feature>
<dbReference type="OrthoDB" id="5307922at2759"/>
<feature type="transmembrane region" description="Helical" evidence="1">
    <location>
        <begin position="497"/>
        <end position="519"/>
    </location>
</feature>
<dbReference type="EMBL" id="LCUC01000319">
    <property type="protein sequence ID" value="KKY32413.1"/>
    <property type="molecule type" value="Genomic_DNA"/>
</dbReference>
<feature type="transmembrane region" description="Helical" evidence="1">
    <location>
        <begin position="359"/>
        <end position="380"/>
    </location>
</feature>
<dbReference type="InterPro" id="IPR036259">
    <property type="entry name" value="MFS_trans_sf"/>
</dbReference>
<reference evidence="2 3" key="1">
    <citation type="submission" date="2015-05" db="EMBL/GenBank/DDBJ databases">
        <title>Distinctive expansion of gene families associated with plant cell wall degradation and secondary metabolism in the genomes of grapevine trunk pathogens.</title>
        <authorList>
            <person name="Lawrence D.P."/>
            <person name="Travadon R."/>
            <person name="Rolshausen P.E."/>
            <person name="Baumgartner K."/>
        </authorList>
    </citation>
    <scope>NUCLEOTIDE SEQUENCE [LARGE SCALE GENOMIC DNA]</scope>
    <source>
        <strain evidence="2">DA912</strain>
    </source>
</reference>
<keyword evidence="1" id="KW-0812">Transmembrane</keyword>
<dbReference type="Gene3D" id="1.20.1250.20">
    <property type="entry name" value="MFS general substrate transporter like domains"/>
    <property type="match status" value="1"/>
</dbReference>
<evidence type="ECO:0000256" key="1">
    <source>
        <dbReference type="SAM" id="Phobius"/>
    </source>
</evidence>
<dbReference type="InterPro" id="IPR011042">
    <property type="entry name" value="6-blade_b-propeller_TolB-like"/>
</dbReference>
<organism evidence="2 3">
    <name type="scientific">Diaporthe ampelina</name>
    <dbReference type="NCBI Taxonomy" id="1214573"/>
    <lineage>
        <taxon>Eukaryota</taxon>
        <taxon>Fungi</taxon>
        <taxon>Dikarya</taxon>
        <taxon>Ascomycota</taxon>
        <taxon>Pezizomycotina</taxon>
        <taxon>Sordariomycetes</taxon>
        <taxon>Sordariomycetidae</taxon>
        <taxon>Diaporthales</taxon>
        <taxon>Diaporthaceae</taxon>
        <taxon>Diaporthe</taxon>
    </lineage>
</organism>
<proteinExistence type="predicted"/>
<dbReference type="Proteomes" id="UP000034680">
    <property type="component" value="Unassembled WGS sequence"/>
</dbReference>
<keyword evidence="3" id="KW-1185">Reference proteome</keyword>
<dbReference type="PANTHER" id="PTHR11799">
    <property type="entry name" value="PARAOXONASE"/>
    <property type="match status" value="1"/>
</dbReference>
<keyword evidence="1" id="KW-1133">Transmembrane helix</keyword>
<protein>
    <submittedName>
        <fullName evidence="2">Putative serum paraoxonase arylesterase 2</fullName>
    </submittedName>
</protein>
<reference evidence="2 3" key="2">
    <citation type="submission" date="2015-05" db="EMBL/GenBank/DDBJ databases">
        <authorList>
            <person name="Morales-Cruz A."/>
            <person name="Amrine K.C."/>
            <person name="Cantu D."/>
        </authorList>
    </citation>
    <scope>NUCLEOTIDE SEQUENCE [LARGE SCALE GENOMIC DNA]</scope>
    <source>
        <strain evidence="2">DA912</strain>
    </source>
</reference>
<sequence>MPRHANFSSYEVKFADQIRSCEDAVLVETRGVALLACDSGRETWNTVMGDFVDSAQPDPNAELYAWHYEDSSLPDEDSLLRIKVVGFEAELRTIGFEYHEPSSTLFVTNHGRQGSRIEQFNLDLERLTATHVRSIIHPLVSIPNSIAAVSDSEFYVTNQHHFTAREHPLLWAVETYAALPIATVAHVRVLENGTIDAAVVARQAYPNGIVLLNQTTLAVAATSKRTVNLYTVSPAADAAQHPGLELSSSFWLPFLPDNLSVSKGDGALLVAGHPHLPSLSKFSRSRRICHRPEVLASQGQEVQDMCGGLGTASWASEWTPGGVGGVIQICARGNDENESLLTSAAAGDLRDSNVNSSGLLLWIGPALLAGVIAKAFDIAFLATNYPRLSSDLHHFKDAPWIMLTASICSAVFVPLYSYVLKHIGMKRTMLVAYGAFAGATALWFSLGLGSSGITLLSMIAINVGIKQLAVWESFVTCIEMGTSMIAGPLGAWMFRRFSWHSVFFLESAFTAVGFGLVIFSFKAISAKPEYAGSTLLQKGNSRMPRIDFEGWLLLLLAVTVPLITVTLGDNFLDWKSPVEILLIVCSPLFICLFVLYETKAARTPIVDMTPVFKAAYLRVLFQVFGVIMILNCIVFIIPSYAQIRAFEKPAFEDWALTCVFLGFPIGAIFGGYLVKAEAFPVQRIMFANAIILGCFCLLFATRLIRWPQTLAVYYLVETFGADLGIALMSAMTRTMVKSMLQIIFDALQDLQSIRMLEDSTRVKVLDAFEQAMHTTFC</sequence>
<feature type="transmembrane region" description="Helical" evidence="1">
    <location>
        <begin position="686"/>
        <end position="704"/>
    </location>
</feature>
<dbReference type="SUPFAM" id="SSF103473">
    <property type="entry name" value="MFS general substrate transporter"/>
    <property type="match status" value="1"/>
</dbReference>
<feature type="transmembrane region" description="Helical" evidence="1">
    <location>
        <begin position="431"/>
        <end position="461"/>
    </location>
</feature>
<dbReference type="SUPFAM" id="SSF63829">
    <property type="entry name" value="Calcium-dependent phosphotriesterase"/>
    <property type="match status" value="1"/>
</dbReference>
<feature type="transmembrane region" description="Helical" evidence="1">
    <location>
        <begin position="580"/>
        <end position="598"/>
    </location>
</feature>
<evidence type="ECO:0000313" key="3">
    <source>
        <dbReference type="Proteomes" id="UP000034680"/>
    </source>
</evidence>
<feature type="transmembrane region" description="Helical" evidence="1">
    <location>
        <begin position="550"/>
        <end position="568"/>
    </location>
</feature>
<keyword evidence="1" id="KW-0472">Membrane</keyword>
<dbReference type="AlphaFoldDB" id="A0A0G2HB45"/>
<dbReference type="Gene3D" id="2.120.10.30">
    <property type="entry name" value="TolB, C-terminal domain"/>
    <property type="match status" value="1"/>
</dbReference>
<gene>
    <name evidence="2" type="ORF">UCDDA912_g07637</name>
</gene>
<comment type="caution">
    <text evidence="2">The sequence shown here is derived from an EMBL/GenBank/DDBJ whole genome shotgun (WGS) entry which is preliminary data.</text>
</comment>
<feature type="transmembrane region" description="Helical" evidence="1">
    <location>
        <begin position="619"/>
        <end position="642"/>
    </location>
</feature>
<name>A0A0G2HB45_9PEZI</name>